<dbReference type="InterPro" id="IPR018197">
    <property type="entry name" value="Glycerate_kinase_RE-like"/>
</dbReference>
<keyword evidence="6" id="KW-1185">Reference proteome</keyword>
<reference evidence="5 6" key="1">
    <citation type="submission" date="2019-03" db="EMBL/GenBank/DDBJ databases">
        <title>Genomic Encyclopedia of Archaeal and Bacterial Type Strains, Phase II (KMG-II): from individual species to whole genera.</title>
        <authorList>
            <person name="Goeker M."/>
        </authorList>
    </citation>
    <scope>NUCLEOTIDE SEQUENCE [LARGE SCALE GENOMIC DNA]</scope>
    <source>
        <strain evidence="5 6">DSM 45499</strain>
    </source>
</reference>
<dbReference type="PANTHER" id="PTHR21599:SF0">
    <property type="entry name" value="GLYCERATE KINASE"/>
    <property type="match status" value="1"/>
</dbReference>
<comment type="caution">
    <text evidence="5">The sequence shown here is derived from an EMBL/GenBank/DDBJ whole genome shotgun (WGS) entry which is preliminary data.</text>
</comment>
<dbReference type="EMBL" id="SOCP01000023">
    <property type="protein sequence ID" value="TDV40430.1"/>
    <property type="molecule type" value="Genomic_DNA"/>
</dbReference>
<comment type="similarity">
    <text evidence="1 4">Belongs to the glycerate kinase type-1 family.</text>
</comment>
<dbReference type="InterPro" id="IPR018193">
    <property type="entry name" value="Glyc_kinase_flavodox-like_fold"/>
</dbReference>
<dbReference type="Gene3D" id="3.40.50.10350">
    <property type="entry name" value="Glycerate kinase, domain 1"/>
    <property type="match status" value="1"/>
</dbReference>
<evidence type="ECO:0000256" key="3">
    <source>
        <dbReference type="ARBA" id="ARBA00022777"/>
    </source>
</evidence>
<keyword evidence="3 4" id="KW-0418">Kinase</keyword>
<evidence type="ECO:0000313" key="6">
    <source>
        <dbReference type="Proteomes" id="UP000294927"/>
    </source>
</evidence>
<protein>
    <submittedName>
        <fullName evidence="5">Glycerate kinase</fullName>
    </submittedName>
</protein>
<accession>A0A4R7UVE4</accession>
<dbReference type="AlphaFoldDB" id="A0A4R7UVE4"/>
<dbReference type="RefSeq" id="WP_133908372.1">
    <property type="nucleotide sequence ID" value="NZ_SOCP01000023.1"/>
</dbReference>
<proteinExistence type="inferred from homology"/>
<evidence type="ECO:0000313" key="5">
    <source>
        <dbReference type="EMBL" id="TDV40430.1"/>
    </source>
</evidence>
<organism evidence="5 6">
    <name type="scientific">Actinophytocola oryzae</name>
    <dbReference type="NCBI Taxonomy" id="502181"/>
    <lineage>
        <taxon>Bacteria</taxon>
        <taxon>Bacillati</taxon>
        <taxon>Actinomycetota</taxon>
        <taxon>Actinomycetes</taxon>
        <taxon>Pseudonocardiales</taxon>
        <taxon>Pseudonocardiaceae</taxon>
    </lineage>
</organism>
<evidence type="ECO:0000256" key="1">
    <source>
        <dbReference type="ARBA" id="ARBA00006284"/>
    </source>
</evidence>
<dbReference type="SUPFAM" id="SSF110738">
    <property type="entry name" value="Glycerate kinase I"/>
    <property type="match status" value="1"/>
</dbReference>
<dbReference type="Pfam" id="PF02595">
    <property type="entry name" value="Gly_kinase"/>
    <property type="match status" value="1"/>
</dbReference>
<sequence>MRVLIAPDCFGGTLTAPEAAEAIAAGWRSGAPDDELTLCPLADGGPGFVEVLYSALGGDLHHRQVAGPLGAPVDAVWLEHDGTAYIECAQACGLTLVPRDERDALAANTFGVGEQIAHALERKVHTIVVGLGGSGSTDGGSGMFRALGAIPVGEDGRPLPPGGGPLVDTLRLTGRVDLGDVTLVAASDVENPLLGKEGAARVFGPQKGADDLAVRRLERSLARWADVLTGVAGRDVRDETGAGAAGGLGAGLIALGATVESGAGVVRRLTGLDEALDRAQLVVTGEGSFDFQSLRGKLVTRVSGAAAERGTPCVVLAGQVSVGRRRAASAGVSQAYAVAEHVGSAEASLADPAGTLSDLARHVSTQWRL</sequence>
<dbReference type="NCBIfam" id="TIGR00045">
    <property type="entry name" value="glycerate kinase"/>
    <property type="match status" value="1"/>
</dbReference>
<name>A0A4R7UVE4_9PSEU</name>
<dbReference type="Proteomes" id="UP000294927">
    <property type="component" value="Unassembled WGS sequence"/>
</dbReference>
<dbReference type="PANTHER" id="PTHR21599">
    <property type="entry name" value="GLYCERATE KINASE"/>
    <property type="match status" value="1"/>
</dbReference>
<dbReference type="GO" id="GO:0008887">
    <property type="term" value="F:glycerate kinase activity"/>
    <property type="evidence" value="ECO:0007669"/>
    <property type="project" value="UniProtKB-UniRule"/>
</dbReference>
<dbReference type="InterPro" id="IPR036129">
    <property type="entry name" value="Glycerate_kinase_sf"/>
</dbReference>
<dbReference type="InterPro" id="IPR004381">
    <property type="entry name" value="Glycerate_kinase"/>
</dbReference>
<dbReference type="OrthoDB" id="9774290at2"/>
<dbReference type="Gene3D" id="3.90.1510.10">
    <property type="entry name" value="Glycerate kinase, domain 2"/>
    <property type="match status" value="1"/>
</dbReference>
<keyword evidence="2 4" id="KW-0808">Transferase</keyword>
<evidence type="ECO:0000256" key="4">
    <source>
        <dbReference type="PIRNR" id="PIRNR006078"/>
    </source>
</evidence>
<gene>
    <name evidence="5" type="ORF">CLV71_123140</name>
</gene>
<dbReference type="GO" id="GO:0031388">
    <property type="term" value="P:organic acid phosphorylation"/>
    <property type="evidence" value="ECO:0007669"/>
    <property type="project" value="UniProtKB-UniRule"/>
</dbReference>
<dbReference type="PIRSF" id="PIRSF006078">
    <property type="entry name" value="GlxK"/>
    <property type="match status" value="1"/>
</dbReference>
<evidence type="ECO:0000256" key="2">
    <source>
        <dbReference type="ARBA" id="ARBA00022679"/>
    </source>
</evidence>